<dbReference type="InterPro" id="IPR029068">
    <property type="entry name" value="Glyas_Bleomycin-R_OHBP_Dase"/>
</dbReference>
<comment type="caution">
    <text evidence="1">The sequence shown here is derived from an EMBL/GenBank/DDBJ whole genome shotgun (WGS) entry which is preliminary data.</text>
</comment>
<keyword evidence="2" id="KW-1185">Reference proteome</keyword>
<evidence type="ECO:0000313" key="2">
    <source>
        <dbReference type="Proteomes" id="UP001530377"/>
    </source>
</evidence>
<proteinExistence type="predicted"/>
<sequence length="266" mass="29964">MFSNHFNLGQQQLHLAGAECDGDLPQRVTGSIGLTVPSLQRIRERLENAKSVLKGSLFSVGDDEDSNILTVSCPWGNVFHLYDICVDDEYLLEDSASLSSQKMAVFHSRRGVYGPHRMAVRGNPGIRYVEIACRVGTVDSIADFYEKLLGCHVTRINESGAATVCVGPGVHSLTFVENERLTECSLISMNGVHLCIYIPKFELTYKALKERNLIWTNPRFTHLDSCETWEECLSTRTFRFKDILDLKTGEKILELEHETRPMLHGQ</sequence>
<protein>
    <recommendedName>
        <fullName evidence="3">VOC domain-containing protein</fullName>
    </recommendedName>
</protein>
<evidence type="ECO:0008006" key="3">
    <source>
        <dbReference type="Google" id="ProtNLM"/>
    </source>
</evidence>
<organism evidence="1 2">
    <name type="scientific">Cyclostephanos tholiformis</name>
    <dbReference type="NCBI Taxonomy" id="382380"/>
    <lineage>
        <taxon>Eukaryota</taxon>
        <taxon>Sar</taxon>
        <taxon>Stramenopiles</taxon>
        <taxon>Ochrophyta</taxon>
        <taxon>Bacillariophyta</taxon>
        <taxon>Coscinodiscophyceae</taxon>
        <taxon>Thalassiosirophycidae</taxon>
        <taxon>Stephanodiscales</taxon>
        <taxon>Stephanodiscaceae</taxon>
        <taxon>Cyclostephanos</taxon>
    </lineage>
</organism>
<dbReference type="PANTHER" id="PTHR40280">
    <property type="entry name" value="BLR6907 PROTEIN"/>
    <property type="match status" value="1"/>
</dbReference>
<accession>A0ABD3RCA9</accession>
<dbReference type="PANTHER" id="PTHR40280:SF1">
    <property type="entry name" value="VOC DOMAIN-CONTAINING PROTEIN"/>
    <property type="match status" value="1"/>
</dbReference>
<reference evidence="1 2" key="1">
    <citation type="submission" date="2024-10" db="EMBL/GenBank/DDBJ databases">
        <title>Updated reference genomes for cyclostephanoid diatoms.</title>
        <authorList>
            <person name="Roberts W.R."/>
            <person name="Alverson A.J."/>
        </authorList>
    </citation>
    <scope>NUCLEOTIDE SEQUENCE [LARGE SCALE GENOMIC DNA]</scope>
    <source>
        <strain evidence="1 2">AJA228-03</strain>
    </source>
</reference>
<dbReference type="Proteomes" id="UP001530377">
    <property type="component" value="Unassembled WGS sequence"/>
</dbReference>
<dbReference type="Gene3D" id="3.10.180.10">
    <property type="entry name" value="2,3-Dihydroxybiphenyl 1,2-Dioxygenase, domain 1"/>
    <property type="match status" value="1"/>
</dbReference>
<dbReference type="AlphaFoldDB" id="A0ABD3RCA9"/>
<dbReference type="EMBL" id="JALLPB020000577">
    <property type="protein sequence ID" value="KAL3807851.1"/>
    <property type="molecule type" value="Genomic_DNA"/>
</dbReference>
<dbReference type="SUPFAM" id="SSF54593">
    <property type="entry name" value="Glyoxalase/Bleomycin resistance protein/Dihydroxybiphenyl dioxygenase"/>
    <property type="match status" value="1"/>
</dbReference>
<evidence type="ECO:0000313" key="1">
    <source>
        <dbReference type="EMBL" id="KAL3807851.1"/>
    </source>
</evidence>
<gene>
    <name evidence="1" type="ORF">ACHAXA_009879</name>
</gene>
<name>A0ABD3RCA9_9STRA</name>